<protein>
    <submittedName>
        <fullName evidence="4">UPF0481 protein At3g47200-like</fullName>
    </submittedName>
</protein>
<keyword evidence="2" id="KW-0472">Membrane</keyword>
<keyword evidence="2" id="KW-1133">Transmembrane helix</keyword>
<name>A0A8B9AQW0_PHODC</name>
<dbReference type="PANTHER" id="PTHR31170">
    <property type="entry name" value="BNAC04G53230D PROTEIN"/>
    <property type="match status" value="1"/>
</dbReference>
<feature type="compositionally biased region" description="Polar residues" evidence="1">
    <location>
        <begin position="341"/>
        <end position="358"/>
    </location>
</feature>
<dbReference type="Proteomes" id="UP000228380">
    <property type="component" value="Chromosome 1"/>
</dbReference>
<dbReference type="Pfam" id="PF03140">
    <property type="entry name" value="DUF247"/>
    <property type="match status" value="1"/>
</dbReference>
<evidence type="ECO:0000313" key="3">
    <source>
        <dbReference type="Proteomes" id="UP000228380"/>
    </source>
</evidence>
<feature type="compositionally biased region" description="Basic and acidic residues" evidence="1">
    <location>
        <begin position="30"/>
        <end position="42"/>
    </location>
</feature>
<dbReference type="OrthoDB" id="1936937at2759"/>
<evidence type="ECO:0000313" key="4">
    <source>
        <dbReference type="RefSeq" id="XP_038988820.1"/>
    </source>
</evidence>
<evidence type="ECO:0000256" key="2">
    <source>
        <dbReference type="SAM" id="Phobius"/>
    </source>
</evidence>
<dbReference type="InterPro" id="IPR004158">
    <property type="entry name" value="DUF247_pln"/>
</dbReference>
<feature type="transmembrane region" description="Helical" evidence="2">
    <location>
        <begin position="519"/>
        <end position="546"/>
    </location>
</feature>
<evidence type="ECO:0000256" key="1">
    <source>
        <dbReference type="SAM" id="MobiDB-lite"/>
    </source>
</evidence>
<dbReference type="PANTHER" id="PTHR31170:SF25">
    <property type="entry name" value="BNAA09G04570D PROTEIN"/>
    <property type="match status" value="1"/>
</dbReference>
<reference evidence="3" key="1">
    <citation type="journal article" date="2019" name="Nat. Commun.">
        <title>Genome-wide association mapping of date palm fruit traits.</title>
        <authorList>
            <person name="Hazzouri K.M."/>
            <person name="Gros-Balthazard M."/>
            <person name="Flowers J.M."/>
            <person name="Copetti D."/>
            <person name="Lemansour A."/>
            <person name="Lebrun M."/>
            <person name="Masmoudi K."/>
            <person name="Ferrand S."/>
            <person name="Dhar M.I."/>
            <person name="Fresquez Z.A."/>
            <person name="Rosas U."/>
            <person name="Zhang J."/>
            <person name="Talag J."/>
            <person name="Lee S."/>
            <person name="Kudrna D."/>
            <person name="Powell R.F."/>
            <person name="Leitch I.J."/>
            <person name="Krueger R.R."/>
            <person name="Wing R.A."/>
            <person name="Amiri K.M.A."/>
            <person name="Purugganan M.D."/>
        </authorList>
    </citation>
    <scope>NUCLEOTIDE SEQUENCE [LARGE SCALE GENOMIC DNA]</scope>
    <source>
        <strain evidence="3">cv. Khalas</strain>
    </source>
</reference>
<dbReference type="KEGG" id="pda:103698080"/>
<accession>A0A8B9AQW0</accession>
<sequence length="554" mass="63235">MELQPLLPSRASSTGRENDPEGRTVNIRLPSDRPKAPPDRPKATPRSGRNMDKESDEESLVSTNDDVWINLVRRTVNLAECMDHLEGRCTIFKVPEHIRQLDPKAYEPAIAFLGPFHHNSHGSSSMNYHKLRCVRHLLSRHRSPEHASQLLNLCLFELKQQDEKVRSCYSQEFSALNASDMALIMLLDGCFIIYLMLKMCPRMESLKPRRRLDNMRETREGEVALNIGEKDEQLEGPTVAGLFTISLVVFDLLKLENQIPFFVIQLLFDHLKAYKDGQINLVDLALQLFKSIHPEESESFKKSKKKSPGEYHHLLHLFYSSRIPSEKPAEYTSAPGEVAPSQGSPTSAPTSRGSSTSAPKWIPSATKLDRAGVKFEGKEQADSFLNIKFQIRSGIRSGRMEIPPLQIHDYTRPLFRNLIAFEQCYFDTEMYITIYALFMDCIIDQAGDVRLLHLEGILEHKLNNEQAVAELFNQLGSQLHYAWEKNYLANEIEVVNSFYEVKWPEWFADLRRDYFGNPWATISVLAAALLLLLTVVQTVFSVLSYVHSPSTKLK</sequence>
<dbReference type="GeneID" id="103698080"/>
<organism evidence="3 4">
    <name type="scientific">Phoenix dactylifera</name>
    <name type="common">Date palm</name>
    <dbReference type="NCBI Taxonomy" id="42345"/>
    <lineage>
        <taxon>Eukaryota</taxon>
        <taxon>Viridiplantae</taxon>
        <taxon>Streptophyta</taxon>
        <taxon>Embryophyta</taxon>
        <taxon>Tracheophyta</taxon>
        <taxon>Spermatophyta</taxon>
        <taxon>Magnoliopsida</taxon>
        <taxon>Liliopsida</taxon>
        <taxon>Arecaceae</taxon>
        <taxon>Coryphoideae</taxon>
        <taxon>Phoeniceae</taxon>
        <taxon>Phoenix</taxon>
    </lineage>
</organism>
<proteinExistence type="predicted"/>
<keyword evidence="3" id="KW-1185">Reference proteome</keyword>
<feature type="region of interest" description="Disordered" evidence="1">
    <location>
        <begin position="327"/>
        <end position="361"/>
    </location>
</feature>
<gene>
    <name evidence="4" type="primary">LOC103698080</name>
</gene>
<feature type="region of interest" description="Disordered" evidence="1">
    <location>
        <begin position="1"/>
        <end position="60"/>
    </location>
</feature>
<keyword evidence="2" id="KW-0812">Transmembrane</keyword>
<dbReference type="RefSeq" id="XP_038988820.1">
    <property type="nucleotide sequence ID" value="XM_039132892.1"/>
</dbReference>
<reference evidence="4" key="2">
    <citation type="submission" date="2025-08" db="UniProtKB">
        <authorList>
            <consortium name="RefSeq"/>
        </authorList>
    </citation>
    <scope>IDENTIFICATION</scope>
    <source>
        <tissue evidence="4">Young leaves</tissue>
    </source>
</reference>
<dbReference type="AlphaFoldDB" id="A0A8B9AQW0"/>